<dbReference type="RefSeq" id="WP_044360771.1">
    <property type="nucleotide sequence ID" value="NZ_JXWY01000043.1"/>
</dbReference>
<dbReference type="InterPro" id="IPR009061">
    <property type="entry name" value="DNA-bd_dom_put_sf"/>
</dbReference>
<dbReference type="STRING" id="569857.TP70_07760"/>
<keyword evidence="3" id="KW-0238">DNA-binding</keyword>
<evidence type="ECO:0000256" key="3">
    <source>
        <dbReference type="ARBA" id="ARBA00023125"/>
    </source>
</evidence>
<keyword evidence="1" id="KW-0678">Repressor</keyword>
<keyword evidence="2" id="KW-0805">Transcription regulation</keyword>
<dbReference type="Gene3D" id="1.10.1660.10">
    <property type="match status" value="1"/>
</dbReference>
<dbReference type="GO" id="GO:0003700">
    <property type="term" value="F:DNA-binding transcription factor activity"/>
    <property type="evidence" value="ECO:0007669"/>
    <property type="project" value="InterPro"/>
</dbReference>
<dbReference type="PROSITE" id="PS50937">
    <property type="entry name" value="HTH_MERR_2"/>
    <property type="match status" value="1"/>
</dbReference>
<evidence type="ECO:0000313" key="9">
    <source>
        <dbReference type="Proteomes" id="UP000032366"/>
    </source>
</evidence>
<dbReference type="SUPFAM" id="SSF46955">
    <property type="entry name" value="Putative DNA-binding domain"/>
    <property type="match status" value="1"/>
</dbReference>
<sequence>MTTYAIGDIAKMFDISTRTLQYYDEKGVLPPAYVDHNNYRVYTEHEVEKLQLIVLMKTLGMQLKEIQALLTAEGTLDTVRLLLDQKSKALEQTIQKQQAQYQQIQAMQRMINETSQSSITKLQEMDRMLMKNEHLKPLRVKSLGLASIGTLSLWSGIWVGTKLGTPTYPLLGLGTSVGIAYYLTHDYYHQVKYMCPNCQHVFVPTMRQFILARHTPSTRHLTCPSCEFTGYCVEVYEPH</sequence>
<feature type="domain" description="HTH merR-type" evidence="6">
    <location>
        <begin position="3"/>
        <end position="72"/>
    </location>
</feature>
<dbReference type="PANTHER" id="PTHR30204">
    <property type="entry name" value="REDOX-CYCLING DRUG-SENSING TRANSCRIPTIONAL ACTIVATOR SOXR"/>
    <property type="match status" value="1"/>
</dbReference>
<dbReference type="SMART" id="SM00422">
    <property type="entry name" value="HTH_MERR"/>
    <property type="match status" value="1"/>
</dbReference>
<proteinExistence type="predicted"/>
<keyword evidence="5" id="KW-0812">Transmembrane</keyword>
<keyword evidence="4" id="KW-0804">Transcription</keyword>
<dbReference type="GO" id="GO:0003677">
    <property type="term" value="F:DNA binding"/>
    <property type="evidence" value="ECO:0007669"/>
    <property type="project" value="UniProtKB-KW"/>
</dbReference>
<gene>
    <name evidence="8" type="primary">tipA</name>
    <name evidence="8" type="ORF">NCTC13832_02210</name>
    <name evidence="7" type="ORF">TP70_07760</name>
</gene>
<reference evidence="7 9" key="1">
    <citation type="submission" date="2015-01" db="EMBL/GenBank/DDBJ databases">
        <authorList>
            <person name="Guo J."/>
        </authorList>
    </citation>
    <scope>NUCLEOTIDE SEQUENCE [LARGE SCALE GENOMIC DNA]</scope>
    <source>
        <strain evidence="7 9">DSM 22147</strain>
    </source>
</reference>
<dbReference type="CDD" id="cd01106">
    <property type="entry name" value="HTH_TipAL-Mta"/>
    <property type="match status" value="1"/>
</dbReference>
<dbReference type="PRINTS" id="PR00040">
    <property type="entry name" value="HTHMERR"/>
</dbReference>
<keyword evidence="5" id="KW-1133">Transmembrane helix</keyword>
<keyword evidence="9" id="KW-1185">Reference proteome</keyword>
<dbReference type="Proteomes" id="UP000032366">
    <property type="component" value="Unassembled WGS sequence"/>
</dbReference>
<evidence type="ECO:0000256" key="4">
    <source>
        <dbReference type="ARBA" id="ARBA00023163"/>
    </source>
</evidence>
<keyword evidence="5" id="KW-0472">Membrane</keyword>
<dbReference type="Proteomes" id="UP000254100">
    <property type="component" value="Unassembled WGS sequence"/>
</dbReference>
<accession>A0A0D6XPW3</accession>
<evidence type="ECO:0000259" key="6">
    <source>
        <dbReference type="PROSITE" id="PS50937"/>
    </source>
</evidence>
<dbReference type="OrthoDB" id="9791488at2"/>
<dbReference type="InterPro" id="IPR000551">
    <property type="entry name" value="MerR-type_HTH_dom"/>
</dbReference>
<evidence type="ECO:0000313" key="8">
    <source>
        <dbReference type="EMBL" id="SUM58460.1"/>
    </source>
</evidence>
<reference evidence="8 10" key="2">
    <citation type="submission" date="2018-06" db="EMBL/GenBank/DDBJ databases">
        <authorList>
            <consortium name="Pathogen Informatics"/>
            <person name="Doyle S."/>
        </authorList>
    </citation>
    <scope>NUCLEOTIDE SEQUENCE [LARGE SCALE GENOMIC DNA]</scope>
    <source>
        <strain evidence="8 10">NCTC13832</strain>
    </source>
</reference>
<dbReference type="EMBL" id="JXWY01000043">
    <property type="protein sequence ID" value="KIX90440.1"/>
    <property type="molecule type" value="Genomic_DNA"/>
</dbReference>
<dbReference type="Pfam" id="PF13411">
    <property type="entry name" value="MerR_1"/>
    <property type="match status" value="1"/>
</dbReference>
<evidence type="ECO:0000313" key="10">
    <source>
        <dbReference type="Proteomes" id="UP000254100"/>
    </source>
</evidence>
<feature type="transmembrane region" description="Helical" evidence="5">
    <location>
        <begin position="166"/>
        <end position="184"/>
    </location>
</feature>
<dbReference type="AlphaFoldDB" id="A0A0D6XPW3"/>
<organism evidence="8 10">
    <name type="scientific">Staphylococcus microti</name>
    <dbReference type="NCBI Taxonomy" id="569857"/>
    <lineage>
        <taxon>Bacteria</taxon>
        <taxon>Bacillati</taxon>
        <taxon>Bacillota</taxon>
        <taxon>Bacilli</taxon>
        <taxon>Bacillales</taxon>
        <taxon>Staphylococcaceae</taxon>
        <taxon>Staphylococcus</taxon>
    </lineage>
</organism>
<evidence type="ECO:0000256" key="1">
    <source>
        <dbReference type="ARBA" id="ARBA00022491"/>
    </source>
</evidence>
<evidence type="ECO:0000313" key="7">
    <source>
        <dbReference type="EMBL" id="KIX90440.1"/>
    </source>
</evidence>
<evidence type="ECO:0000256" key="2">
    <source>
        <dbReference type="ARBA" id="ARBA00023015"/>
    </source>
</evidence>
<dbReference type="PANTHER" id="PTHR30204:SF69">
    <property type="entry name" value="MERR-FAMILY TRANSCRIPTIONAL REGULATOR"/>
    <property type="match status" value="1"/>
</dbReference>
<evidence type="ECO:0000256" key="5">
    <source>
        <dbReference type="SAM" id="Phobius"/>
    </source>
</evidence>
<dbReference type="InterPro" id="IPR047057">
    <property type="entry name" value="MerR_fam"/>
</dbReference>
<dbReference type="EMBL" id="UHDT01000001">
    <property type="protein sequence ID" value="SUM58460.1"/>
    <property type="molecule type" value="Genomic_DNA"/>
</dbReference>
<name>A0A0D6XPW3_9STAP</name>
<feature type="transmembrane region" description="Helical" evidence="5">
    <location>
        <begin position="138"/>
        <end position="160"/>
    </location>
</feature>
<protein>
    <submittedName>
        <fullName evidence="8">MerR family transcriptional regulator</fullName>
    </submittedName>
</protein>